<feature type="compositionally biased region" description="Basic residues" evidence="2">
    <location>
        <begin position="16"/>
        <end position="27"/>
    </location>
</feature>
<gene>
    <name evidence="4" type="ORF">DBRI00130_LOCUS23728</name>
</gene>
<dbReference type="Pfam" id="PF07716">
    <property type="entry name" value="bZIP_2"/>
    <property type="match status" value="2"/>
</dbReference>
<feature type="region of interest" description="Disordered" evidence="2">
    <location>
        <begin position="1"/>
        <end position="32"/>
    </location>
</feature>
<feature type="compositionally biased region" description="Low complexity" evidence="2">
    <location>
        <begin position="242"/>
        <end position="259"/>
    </location>
</feature>
<dbReference type="InterPro" id="IPR046347">
    <property type="entry name" value="bZIP_sf"/>
</dbReference>
<dbReference type="SMART" id="SM00338">
    <property type="entry name" value="BRLZ"/>
    <property type="match status" value="2"/>
</dbReference>
<feature type="domain" description="BZIP" evidence="3">
    <location>
        <begin position="11"/>
        <end position="52"/>
    </location>
</feature>
<dbReference type="SUPFAM" id="SSF57959">
    <property type="entry name" value="Leucine zipper domain"/>
    <property type="match status" value="2"/>
</dbReference>
<dbReference type="CDD" id="cd14809">
    <property type="entry name" value="bZIP_AUREO-like"/>
    <property type="match status" value="2"/>
</dbReference>
<dbReference type="EMBL" id="HBNS01030212">
    <property type="protein sequence ID" value="CAE4624001.1"/>
    <property type="molecule type" value="Transcribed_RNA"/>
</dbReference>
<dbReference type="Gene3D" id="1.20.5.170">
    <property type="match status" value="2"/>
</dbReference>
<proteinExistence type="predicted"/>
<feature type="region of interest" description="Disordered" evidence="2">
    <location>
        <begin position="227"/>
        <end position="284"/>
    </location>
</feature>
<accession>A0A7S4W4V3</accession>
<dbReference type="InterPro" id="IPR004827">
    <property type="entry name" value="bZIP"/>
</dbReference>
<dbReference type="PROSITE" id="PS50217">
    <property type="entry name" value="BZIP"/>
    <property type="match status" value="2"/>
</dbReference>
<feature type="coiled-coil region" evidence="1">
    <location>
        <begin position="183"/>
        <end position="210"/>
    </location>
</feature>
<name>A0A7S4W4V3_9STRA</name>
<dbReference type="GO" id="GO:0003700">
    <property type="term" value="F:DNA-binding transcription factor activity"/>
    <property type="evidence" value="ECO:0007669"/>
    <property type="project" value="InterPro"/>
</dbReference>
<evidence type="ECO:0000256" key="1">
    <source>
        <dbReference type="SAM" id="Coils"/>
    </source>
</evidence>
<feature type="compositionally biased region" description="Polar residues" evidence="2">
    <location>
        <begin position="260"/>
        <end position="271"/>
    </location>
</feature>
<organism evidence="4">
    <name type="scientific">Ditylum brightwellii</name>
    <dbReference type="NCBI Taxonomy" id="49249"/>
    <lineage>
        <taxon>Eukaryota</taxon>
        <taxon>Sar</taxon>
        <taxon>Stramenopiles</taxon>
        <taxon>Ochrophyta</taxon>
        <taxon>Bacillariophyta</taxon>
        <taxon>Mediophyceae</taxon>
        <taxon>Lithodesmiophycidae</taxon>
        <taxon>Lithodesmiales</taxon>
        <taxon>Lithodesmiaceae</taxon>
        <taxon>Ditylum</taxon>
    </lineage>
</organism>
<dbReference type="AlphaFoldDB" id="A0A7S4W4V3"/>
<feature type="region of interest" description="Disordered" evidence="2">
    <location>
        <begin position="325"/>
        <end position="366"/>
    </location>
</feature>
<evidence type="ECO:0000259" key="3">
    <source>
        <dbReference type="PROSITE" id="PS50217"/>
    </source>
</evidence>
<sequence>MRQYRTSLASRERNRMHARKTRQRKKEHMQNLQDRADELKQKQIQLKQTIHEKNTANILLGMFCKEKGESGDVDPRVEDLLKRSAEDIPDASKIPELPALILPGQHSGKKKMGTSSSAAEEMAMAQHEAILALPVAGNPNDGIDYELLGKDRSKCTPAELDKIRRERNRMHAKRTRDRKRIFMEEMEVMIKQLEGENQVLQSHLNSLDGTSSVAAKAPALPIVSPCIGPTTSPSTPPPVDHSNATTAPPQTNPTTSQTALTNVPQPTTTAPEANEHDNSNPQTTNVDQIKSLLAAAGTFDKPSPCAGMLTISSVATALSNQCQSGHVSLSGEEDNEGYAPSPCKRPRLEGPTPVPTSITTGSTAAC</sequence>
<feature type="compositionally biased region" description="Polar residues" evidence="2">
    <location>
        <begin position="355"/>
        <end position="366"/>
    </location>
</feature>
<evidence type="ECO:0000313" key="4">
    <source>
        <dbReference type="EMBL" id="CAE4624001.1"/>
    </source>
</evidence>
<protein>
    <recommendedName>
        <fullName evidence="3">BZIP domain-containing protein</fullName>
    </recommendedName>
</protein>
<keyword evidence="1" id="KW-0175">Coiled coil</keyword>
<feature type="domain" description="BZIP" evidence="3">
    <location>
        <begin position="164"/>
        <end position="207"/>
    </location>
</feature>
<reference evidence="4" key="1">
    <citation type="submission" date="2021-01" db="EMBL/GenBank/DDBJ databases">
        <authorList>
            <person name="Corre E."/>
            <person name="Pelletier E."/>
            <person name="Niang G."/>
            <person name="Scheremetjew M."/>
            <person name="Finn R."/>
            <person name="Kale V."/>
            <person name="Holt S."/>
            <person name="Cochrane G."/>
            <person name="Meng A."/>
            <person name="Brown T."/>
            <person name="Cohen L."/>
        </authorList>
    </citation>
    <scope>NUCLEOTIDE SEQUENCE</scope>
    <source>
        <strain evidence="4">GSO104</strain>
    </source>
</reference>
<evidence type="ECO:0000256" key="2">
    <source>
        <dbReference type="SAM" id="MobiDB-lite"/>
    </source>
</evidence>